<proteinExistence type="predicted"/>
<comment type="caution">
    <text evidence="1">The sequence shown here is derived from an EMBL/GenBank/DDBJ whole genome shotgun (WGS) entry which is preliminary data.</text>
</comment>
<sequence length="72" mass="7645">MQSKEQLSISANNTEQLFESDYNINAGNQITHQISDTQIIAKGDSVIIKAGGVEVVIDSNGLVVKGGEVKAE</sequence>
<accession>A0A4U8T0F4</accession>
<dbReference type="EMBL" id="JRPK02000100">
    <property type="protein sequence ID" value="TLD92693.1"/>
    <property type="molecule type" value="Genomic_DNA"/>
</dbReference>
<evidence type="ECO:0000313" key="1">
    <source>
        <dbReference type="EMBL" id="TLD92693.1"/>
    </source>
</evidence>
<dbReference type="Proteomes" id="UP000029861">
    <property type="component" value="Unassembled WGS sequence"/>
</dbReference>
<dbReference type="RefSeq" id="WP_052089318.1">
    <property type="nucleotide sequence ID" value="NZ_JRPK02000100.1"/>
</dbReference>
<organism evidence="1 2">
    <name type="scientific">Helicobacter trogontum</name>
    <dbReference type="NCBI Taxonomy" id="50960"/>
    <lineage>
        <taxon>Bacteria</taxon>
        <taxon>Pseudomonadati</taxon>
        <taxon>Campylobacterota</taxon>
        <taxon>Epsilonproteobacteria</taxon>
        <taxon>Campylobacterales</taxon>
        <taxon>Helicobacteraceae</taxon>
        <taxon>Helicobacter</taxon>
    </lineage>
</organism>
<evidence type="ECO:0000313" key="2">
    <source>
        <dbReference type="Proteomes" id="UP000029861"/>
    </source>
</evidence>
<protein>
    <recommendedName>
        <fullName evidence="3">VgrG protein</fullName>
    </recommendedName>
</protein>
<evidence type="ECO:0008006" key="3">
    <source>
        <dbReference type="Google" id="ProtNLM"/>
    </source>
</evidence>
<gene>
    <name evidence="1" type="ORF">LS80_010920</name>
</gene>
<dbReference type="AlphaFoldDB" id="A0A4U8T0F4"/>
<reference evidence="1 2" key="1">
    <citation type="journal article" date="2014" name="Genome Announc.">
        <title>Draft genome sequences of eight enterohepatic helicobacter species isolated from both laboratory and wild rodents.</title>
        <authorList>
            <person name="Sheh A."/>
            <person name="Shen Z."/>
            <person name="Fox J.G."/>
        </authorList>
    </citation>
    <scope>NUCLEOTIDE SEQUENCE [LARGE SCALE GENOMIC DNA]</scope>
    <source>
        <strain evidence="1 2">ATCC 49310</strain>
    </source>
</reference>
<name>A0A4U8T0F4_9HELI</name>